<keyword evidence="3" id="KW-1185">Reference proteome</keyword>
<dbReference type="STRING" id="1853130.PMA3_16555"/>
<dbReference type="Proteomes" id="UP000078354">
    <property type="component" value="Chromosome"/>
</dbReference>
<evidence type="ECO:0000313" key="2">
    <source>
        <dbReference type="EMBL" id="ANJ56670.1"/>
    </source>
</evidence>
<gene>
    <name evidence="2" type="ORF">PMA3_16555</name>
</gene>
<sequence>MVCPSGSGLGVEVDPTLTGFLRKAFVAMVDIDGSDDRVFAAFVSASSRASSLPQGGMSFTKQCHTAEHCGSELARDGALSLGHNIQTNGQPPPPILKSEGFQPPSILFGEDCRTPRS</sequence>
<accession>A0A191YUW9</accession>
<dbReference type="KEGG" id="psil:PMA3_16555"/>
<evidence type="ECO:0000313" key="3">
    <source>
        <dbReference type="Proteomes" id="UP000078354"/>
    </source>
</evidence>
<dbReference type="AlphaFoldDB" id="A0A191YUW9"/>
<dbReference type="EMBL" id="CP014870">
    <property type="protein sequence ID" value="ANJ56670.1"/>
    <property type="molecule type" value="Genomic_DNA"/>
</dbReference>
<reference evidence="2 3" key="1">
    <citation type="journal article" date="2018" name="Syst. Appl. Microbiol.">
        <title>Pseudomonas silesiensis sp. nov. strain A3T isolated from a biological pesticide sewage treatment plant and analysis of the complete genome sequence.</title>
        <authorList>
            <person name="Kaminski M.A."/>
            <person name="Furmanczyk E.M."/>
            <person name="Sobczak A."/>
            <person name="Dziembowski A."/>
            <person name="Lipinski L."/>
        </authorList>
    </citation>
    <scope>NUCLEOTIDE SEQUENCE [LARGE SCALE GENOMIC DNA]</scope>
    <source>
        <strain evidence="2 3">A3</strain>
    </source>
</reference>
<evidence type="ECO:0000256" key="1">
    <source>
        <dbReference type="SAM" id="MobiDB-lite"/>
    </source>
</evidence>
<feature type="region of interest" description="Disordered" evidence="1">
    <location>
        <begin position="80"/>
        <end position="117"/>
    </location>
</feature>
<protein>
    <submittedName>
        <fullName evidence="2">Uncharacterized protein</fullName>
    </submittedName>
</protein>
<proteinExistence type="predicted"/>
<organism evidence="2 3">
    <name type="scientific">Pseudomonas silesiensis</name>
    <dbReference type="NCBI Taxonomy" id="1853130"/>
    <lineage>
        <taxon>Bacteria</taxon>
        <taxon>Pseudomonadati</taxon>
        <taxon>Pseudomonadota</taxon>
        <taxon>Gammaproteobacteria</taxon>
        <taxon>Pseudomonadales</taxon>
        <taxon>Pseudomonadaceae</taxon>
        <taxon>Pseudomonas</taxon>
    </lineage>
</organism>
<name>A0A191YUW9_9PSED</name>